<dbReference type="EMBL" id="CAJJDM010000146">
    <property type="protein sequence ID" value="CAD8109929.1"/>
    <property type="molecule type" value="Genomic_DNA"/>
</dbReference>
<accession>A0A8S1Q2Q8</accession>
<proteinExistence type="predicted"/>
<comment type="caution">
    <text evidence="1">The sequence shown here is derived from an EMBL/GenBank/DDBJ whole genome shotgun (WGS) entry which is preliminary data.</text>
</comment>
<keyword evidence="2" id="KW-1185">Reference proteome</keyword>
<evidence type="ECO:0000313" key="1">
    <source>
        <dbReference type="EMBL" id="CAD8109929.1"/>
    </source>
</evidence>
<evidence type="ECO:0000313" key="2">
    <source>
        <dbReference type="Proteomes" id="UP000688137"/>
    </source>
</evidence>
<organism evidence="1 2">
    <name type="scientific">Paramecium primaurelia</name>
    <dbReference type="NCBI Taxonomy" id="5886"/>
    <lineage>
        <taxon>Eukaryota</taxon>
        <taxon>Sar</taxon>
        <taxon>Alveolata</taxon>
        <taxon>Ciliophora</taxon>
        <taxon>Intramacronucleata</taxon>
        <taxon>Oligohymenophorea</taxon>
        <taxon>Peniculida</taxon>
        <taxon>Parameciidae</taxon>
        <taxon>Paramecium</taxon>
    </lineage>
</organism>
<gene>
    <name evidence="1" type="ORF">PPRIM_AZ9-3.1.T1420058</name>
</gene>
<reference evidence="1" key="1">
    <citation type="submission" date="2021-01" db="EMBL/GenBank/DDBJ databases">
        <authorList>
            <consortium name="Genoscope - CEA"/>
            <person name="William W."/>
        </authorList>
    </citation>
    <scope>NUCLEOTIDE SEQUENCE</scope>
</reference>
<dbReference type="Proteomes" id="UP000688137">
    <property type="component" value="Unassembled WGS sequence"/>
</dbReference>
<sequence length="77" mass="8747">MKQIPFKQAVQILSSSFNHQFRYIIHGVFLLRGSVIPLPIVFDGENQVEFMLQDIIIQPQSNADEDISCRCHGLCAT</sequence>
<name>A0A8S1Q2Q8_PARPR</name>
<dbReference type="AlphaFoldDB" id="A0A8S1Q2Q8"/>
<protein>
    <submittedName>
        <fullName evidence="1">Uncharacterized protein</fullName>
    </submittedName>
</protein>